<organism evidence="8 9">
    <name type="scientific">Chitinophaga skermanii</name>
    <dbReference type="NCBI Taxonomy" id="331697"/>
    <lineage>
        <taxon>Bacteria</taxon>
        <taxon>Pseudomonadati</taxon>
        <taxon>Bacteroidota</taxon>
        <taxon>Chitinophagia</taxon>
        <taxon>Chitinophagales</taxon>
        <taxon>Chitinophagaceae</taxon>
        <taxon>Chitinophaga</taxon>
    </lineage>
</organism>
<dbReference type="GO" id="GO:0000156">
    <property type="term" value="F:phosphorelay response regulator activity"/>
    <property type="evidence" value="ECO:0007669"/>
    <property type="project" value="TreeGrafter"/>
</dbReference>
<proteinExistence type="predicted"/>
<dbReference type="GO" id="GO:0000976">
    <property type="term" value="F:transcription cis-regulatory region binding"/>
    <property type="evidence" value="ECO:0007669"/>
    <property type="project" value="TreeGrafter"/>
</dbReference>
<comment type="caution">
    <text evidence="8">The sequence shown here is derived from an EMBL/GenBank/DDBJ whole genome shotgun (WGS) entry which is preliminary data.</text>
</comment>
<dbReference type="Pfam" id="PF00486">
    <property type="entry name" value="Trans_reg_C"/>
    <property type="match status" value="1"/>
</dbReference>
<dbReference type="SMART" id="SM00862">
    <property type="entry name" value="Trans_reg_C"/>
    <property type="match status" value="1"/>
</dbReference>
<dbReference type="RefSeq" id="WP_111598468.1">
    <property type="nucleotide sequence ID" value="NZ_QLLL01000005.1"/>
</dbReference>
<protein>
    <submittedName>
        <fullName evidence="8">DNA-binding response OmpR family regulator</fullName>
    </submittedName>
</protein>
<dbReference type="SUPFAM" id="SSF52172">
    <property type="entry name" value="CheY-like"/>
    <property type="match status" value="1"/>
</dbReference>
<keyword evidence="9" id="KW-1185">Reference proteome</keyword>
<dbReference type="GO" id="GO:0006355">
    <property type="term" value="P:regulation of DNA-templated transcription"/>
    <property type="evidence" value="ECO:0007669"/>
    <property type="project" value="InterPro"/>
</dbReference>
<dbReference type="PANTHER" id="PTHR48111">
    <property type="entry name" value="REGULATOR OF RPOS"/>
    <property type="match status" value="1"/>
</dbReference>
<name>A0A327QII8_9BACT</name>
<dbReference type="CDD" id="cd17574">
    <property type="entry name" value="REC_OmpR"/>
    <property type="match status" value="1"/>
</dbReference>
<dbReference type="PROSITE" id="PS50110">
    <property type="entry name" value="RESPONSE_REGULATORY"/>
    <property type="match status" value="1"/>
</dbReference>
<dbReference type="Gene3D" id="3.40.50.2300">
    <property type="match status" value="1"/>
</dbReference>
<evidence type="ECO:0000256" key="4">
    <source>
        <dbReference type="PROSITE-ProRule" id="PRU00169"/>
    </source>
</evidence>
<dbReference type="SUPFAM" id="SSF46894">
    <property type="entry name" value="C-terminal effector domain of the bipartite response regulators"/>
    <property type="match status" value="1"/>
</dbReference>
<gene>
    <name evidence="8" type="ORF">LX64_03048</name>
</gene>
<keyword evidence="3 5" id="KW-0238">DNA-binding</keyword>
<evidence type="ECO:0000256" key="5">
    <source>
        <dbReference type="PROSITE-ProRule" id="PRU01091"/>
    </source>
</evidence>
<dbReference type="GO" id="GO:0032993">
    <property type="term" value="C:protein-DNA complex"/>
    <property type="evidence" value="ECO:0007669"/>
    <property type="project" value="TreeGrafter"/>
</dbReference>
<dbReference type="InterPro" id="IPR001867">
    <property type="entry name" value="OmpR/PhoB-type_DNA-bd"/>
</dbReference>
<dbReference type="InterPro" id="IPR001789">
    <property type="entry name" value="Sig_transdc_resp-reg_receiver"/>
</dbReference>
<feature type="domain" description="Response regulatory" evidence="6">
    <location>
        <begin position="6"/>
        <end position="120"/>
    </location>
</feature>
<keyword evidence="1 4" id="KW-0597">Phosphoprotein</keyword>
<dbReference type="PROSITE" id="PS51755">
    <property type="entry name" value="OMPR_PHOB"/>
    <property type="match status" value="1"/>
</dbReference>
<dbReference type="Pfam" id="PF00072">
    <property type="entry name" value="Response_reg"/>
    <property type="match status" value="1"/>
</dbReference>
<dbReference type="InterPro" id="IPR036388">
    <property type="entry name" value="WH-like_DNA-bd_sf"/>
</dbReference>
<dbReference type="Gene3D" id="1.10.10.10">
    <property type="entry name" value="Winged helix-like DNA-binding domain superfamily/Winged helix DNA-binding domain"/>
    <property type="match status" value="1"/>
</dbReference>
<feature type="domain" description="OmpR/PhoB-type" evidence="7">
    <location>
        <begin position="131"/>
        <end position="231"/>
    </location>
</feature>
<dbReference type="GO" id="GO:0005829">
    <property type="term" value="C:cytosol"/>
    <property type="evidence" value="ECO:0007669"/>
    <property type="project" value="TreeGrafter"/>
</dbReference>
<evidence type="ECO:0000259" key="6">
    <source>
        <dbReference type="PROSITE" id="PS50110"/>
    </source>
</evidence>
<dbReference type="PANTHER" id="PTHR48111:SF40">
    <property type="entry name" value="PHOSPHATE REGULON TRANSCRIPTIONAL REGULATORY PROTEIN PHOB"/>
    <property type="match status" value="1"/>
</dbReference>
<reference evidence="8 9" key="1">
    <citation type="submission" date="2018-06" db="EMBL/GenBank/DDBJ databases">
        <title>Genomic Encyclopedia of Archaeal and Bacterial Type Strains, Phase II (KMG-II): from individual species to whole genera.</title>
        <authorList>
            <person name="Goeker M."/>
        </authorList>
    </citation>
    <scope>NUCLEOTIDE SEQUENCE [LARGE SCALE GENOMIC DNA]</scope>
    <source>
        <strain evidence="8 9">DSM 23857</strain>
    </source>
</reference>
<feature type="modified residue" description="4-aspartylphosphate" evidence="4">
    <location>
        <position position="55"/>
    </location>
</feature>
<evidence type="ECO:0000256" key="3">
    <source>
        <dbReference type="ARBA" id="ARBA00023125"/>
    </source>
</evidence>
<evidence type="ECO:0000313" key="8">
    <source>
        <dbReference type="EMBL" id="RAJ04170.1"/>
    </source>
</evidence>
<dbReference type="InterPro" id="IPR016032">
    <property type="entry name" value="Sig_transdc_resp-reg_C-effctor"/>
</dbReference>
<keyword evidence="2" id="KW-0902">Two-component regulatory system</keyword>
<sequence>MDTKAKILLVEDDFNLGAITKRRLEEAGFTVEHCIDGDVAWKEFQRTMYDICLLDVVMPKKDGFALAQLIRKKNDFVPILFLTSRSQDEDKIAGFKNGADDYVTKPFSMQELLLRIEVFLKRTRPLNADKRTQFKLGSILFDYGELKLIALEGDKKVKVLTQKEADLLKFLCENANKTLKREEILYHVWGKDDYFLGRSMDVFITKIRKNFPPDSPVKLETLHGIGFKFHMPKEELPEDFDINAYLAPPSTPKSKADDDATAATK</sequence>
<dbReference type="OrthoDB" id="9790442at2"/>
<dbReference type="Gene3D" id="6.10.250.690">
    <property type="match status" value="1"/>
</dbReference>
<evidence type="ECO:0000313" key="9">
    <source>
        <dbReference type="Proteomes" id="UP000249547"/>
    </source>
</evidence>
<feature type="DNA-binding region" description="OmpR/PhoB-type" evidence="5">
    <location>
        <begin position="131"/>
        <end position="231"/>
    </location>
</feature>
<accession>A0A327QII8</accession>
<dbReference type="AlphaFoldDB" id="A0A327QII8"/>
<dbReference type="Proteomes" id="UP000249547">
    <property type="component" value="Unassembled WGS sequence"/>
</dbReference>
<dbReference type="CDD" id="cd00383">
    <property type="entry name" value="trans_reg_C"/>
    <property type="match status" value="1"/>
</dbReference>
<dbReference type="InterPro" id="IPR011006">
    <property type="entry name" value="CheY-like_superfamily"/>
</dbReference>
<dbReference type="SMART" id="SM00448">
    <property type="entry name" value="REC"/>
    <property type="match status" value="1"/>
</dbReference>
<evidence type="ECO:0000256" key="1">
    <source>
        <dbReference type="ARBA" id="ARBA00022553"/>
    </source>
</evidence>
<dbReference type="EMBL" id="QLLL01000005">
    <property type="protein sequence ID" value="RAJ04170.1"/>
    <property type="molecule type" value="Genomic_DNA"/>
</dbReference>
<evidence type="ECO:0000259" key="7">
    <source>
        <dbReference type="PROSITE" id="PS51755"/>
    </source>
</evidence>
<evidence type="ECO:0000256" key="2">
    <source>
        <dbReference type="ARBA" id="ARBA00023012"/>
    </source>
</evidence>
<dbReference type="InterPro" id="IPR039420">
    <property type="entry name" value="WalR-like"/>
</dbReference>